<dbReference type="SUPFAM" id="SSF51735">
    <property type="entry name" value="NAD(P)-binding Rossmann-fold domains"/>
    <property type="match status" value="1"/>
</dbReference>
<evidence type="ECO:0000259" key="2">
    <source>
        <dbReference type="Pfam" id="PF01408"/>
    </source>
</evidence>
<dbReference type="InterPro" id="IPR050463">
    <property type="entry name" value="Gfo/Idh/MocA_oxidrdct_glycsds"/>
</dbReference>
<proteinExistence type="predicted"/>
<evidence type="ECO:0000256" key="1">
    <source>
        <dbReference type="ARBA" id="ARBA00023002"/>
    </source>
</evidence>
<dbReference type="Pfam" id="PF01408">
    <property type="entry name" value="GFO_IDH_MocA"/>
    <property type="match status" value="1"/>
</dbReference>
<keyword evidence="1" id="KW-0560">Oxidoreductase</keyword>
<comment type="caution">
    <text evidence="4">The sequence shown here is derived from an EMBL/GenBank/DDBJ whole genome shotgun (WGS) entry which is preliminary data.</text>
</comment>
<dbReference type="InterPro" id="IPR055170">
    <property type="entry name" value="GFO_IDH_MocA-like_dom"/>
</dbReference>
<dbReference type="Gene3D" id="3.40.50.720">
    <property type="entry name" value="NAD(P)-binding Rossmann-like Domain"/>
    <property type="match status" value="1"/>
</dbReference>
<protein>
    <submittedName>
        <fullName evidence="4">Gfo/Idh/MocA family protein</fullName>
    </submittedName>
</protein>
<feature type="domain" description="Gfo/Idh/MocA-like oxidoreductase N-terminal" evidence="2">
    <location>
        <begin position="9"/>
        <end position="135"/>
    </location>
</feature>
<dbReference type="InterPro" id="IPR000683">
    <property type="entry name" value="Gfo/Idh/MocA-like_OxRdtase_N"/>
</dbReference>
<dbReference type="InterPro" id="IPR036291">
    <property type="entry name" value="NAD(P)-bd_dom_sf"/>
</dbReference>
<dbReference type="SUPFAM" id="SSF55347">
    <property type="entry name" value="Glyceraldehyde-3-phosphate dehydrogenase-like, C-terminal domain"/>
    <property type="match status" value="1"/>
</dbReference>
<reference evidence="5" key="1">
    <citation type="journal article" date="2019" name="Int. J. Syst. Evol. Microbiol.">
        <title>The Global Catalogue of Microorganisms (GCM) 10K type strain sequencing project: providing services to taxonomists for standard genome sequencing and annotation.</title>
        <authorList>
            <consortium name="The Broad Institute Genomics Platform"/>
            <consortium name="The Broad Institute Genome Sequencing Center for Infectious Disease"/>
            <person name="Wu L."/>
            <person name="Ma J."/>
        </authorList>
    </citation>
    <scope>NUCLEOTIDE SEQUENCE [LARGE SCALE GENOMIC DNA]</scope>
    <source>
        <strain evidence="5">DFY41</strain>
    </source>
</reference>
<gene>
    <name evidence="4" type="ORF">ACFPGP_04470</name>
</gene>
<dbReference type="PANTHER" id="PTHR43818:SF11">
    <property type="entry name" value="BCDNA.GH03377"/>
    <property type="match status" value="1"/>
</dbReference>
<dbReference type="Pfam" id="PF22725">
    <property type="entry name" value="GFO_IDH_MocA_C3"/>
    <property type="match status" value="1"/>
</dbReference>
<accession>A0ABW0BF38</accession>
<evidence type="ECO:0000259" key="3">
    <source>
        <dbReference type="Pfam" id="PF22725"/>
    </source>
</evidence>
<evidence type="ECO:0000313" key="5">
    <source>
        <dbReference type="Proteomes" id="UP001596087"/>
    </source>
</evidence>
<dbReference type="Proteomes" id="UP001596087">
    <property type="component" value="Unassembled WGS sequence"/>
</dbReference>
<dbReference type="EMBL" id="JBHSKD010000004">
    <property type="protein sequence ID" value="MFC5175914.1"/>
    <property type="molecule type" value="Genomic_DNA"/>
</dbReference>
<organism evidence="4 5">
    <name type="scientific">Nocardioides taihuensis</name>
    <dbReference type="NCBI Taxonomy" id="1835606"/>
    <lineage>
        <taxon>Bacteria</taxon>
        <taxon>Bacillati</taxon>
        <taxon>Actinomycetota</taxon>
        <taxon>Actinomycetes</taxon>
        <taxon>Propionibacteriales</taxon>
        <taxon>Nocardioidaceae</taxon>
        <taxon>Nocardioides</taxon>
    </lineage>
</organism>
<keyword evidence="5" id="KW-1185">Reference proteome</keyword>
<feature type="domain" description="GFO/IDH/MocA-like oxidoreductase" evidence="3">
    <location>
        <begin position="144"/>
        <end position="290"/>
    </location>
</feature>
<dbReference type="PANTHER" id="PTHR43818">
    <property type="entry name" value="BCDNA.GH03377"/>
    <property type="match status" value="1"/>
</dbReference>
<evidence type="ECO:0000313" key="4">
    <source>
        <dbReference type="EMBL" id="MFC5175914.1"/>
    </source>
</evidence>
<name>A0ABW0BF38_9ACTN</name>
<dbReference type="Gene3D" id="3.30.360.10">
    <property type="entry name" value="Dihydrodipicolinate Reductase, domain 2"/>
    <property type="match status" value="1"/>
</dbReference>
<dbReference type="RefSeq" id="WP_378587428.1">
    <property type="nucleotide sequence ID" value="NZ_JBHSKD010000004.1"/>
</dbReference>
<sequence>MDEQDRTIGIGVIGAGWLGDVHARAWGRLRHHYPELAVQPRFAAVADSVAASRDLAVRKHGFERAYAEWRELLEDPDVDVVSVTAPNALHREVGVAVAEAGKHLWIEKPVGLTPDDARTVAAAVEAAGVQGAVGFNYRAVPAVTHLRELVASGAIGRPTHARVQLLTDYAAHPLGLLTWRFTLAAGGHGVLGDLASHGVDLVRFVLGDVERLVAETAVFLEQRPVLEEGAVSYGHGLGDASSPTGHVENEDYVAALLRTATGALVTLECSRVATGEQNSYGIEVHGTEGVVGWDFRTPGELRVSSGTAYADQPAQRLLVGPGAGDYARFQPGAGIGMSYDDTKVIELAGLVRSVLTGTPEGPVLADAVASAEALDAMVRSAAGRGWVDLRSPVPA</sequence>